<sequence length="339" mass="35128">MSEDGTNPVLFDELSANKSPADGVMTPGAQMARQRQSLGWTVAEAANHLNLAPRQIQAIEDDNHAALPGIAITRGFIRAYAKLLRMDPVPLMAKMATLSTDTIGVTDGAPARRTLPPAHFSESRTGSVRSHRAASKWYSALLFAVAVIGGVSLAQHFGWIPNDLETASAKVSDGLTNLRGSGSAGVEGAATTLNADTTTTPGHVEIIPETPALLAPGATAPNAAAVSALVPATTAAIPVFKPELLEPAGKKQGAVATPVAGSNKLVLNLRSDSWIEIRGAGKDAVASKLYRAGTTETFDISEPVLLVVGNASGVDATLRGAPLELQETAKNNVARLNLK</sequence>
<feature type="domain" description="Cytoskeleton protein RodZ-like C-terminal" evidence="2">
    <location>
        <begin position="266"/>
        <end position="336"/>
    </location>
</feature>
<dbReference type="Pfam" id="PF13464">
    <property type="entry name" value="RodZ_C"/>
    <property type="match status" value="1"/>
</dbReference>
<gene>
    <name evidence="3" type="ORF">GCM10022212_37370</name>
</gene>
<keyword evidence="4" id="KW-1185">Reference proteome</keyword>
<evidence type="ECO:0000313" key="4">
    <source>
        <dbReference type="Proteomes" id="UP001501353"/>
    </source>
</evidence>
<reference evidence="4" key="1">
    <citation type="journal article" date="2019" name="Int. J. Syst. Evol. Microbiol.">
        <title>The Global Catalogue of Microorganisms (GCM) 10K type strain sequencing project: providing services to taxonomists for standard genome sequencing and annotation.</title>
        <authorList>
            <consortium name="The Broad Institute Genomics Platform"/>
            <consortium name="The Broad Institute Genome Sequencing Center for Infectious Disease"/>
            <person name="Wu L."/>
            <person name="Ma J."/>
        </authorList>
    </citation>
    <scope>NUCLEOTIDE SEQUENCE [LARGE SCALE GENOMIC DNA]</scope>
    <source>
        <strain evidence="4">JCM 16673</strain>
    </source>
</reference>
<keyword evidence="1" id="KW-0812">Transmembrane</keyword>
<dbReference type="RefSeq" id="WP_344765737.1">
    <property type="nucleotide sequence ID" value="NZ_BAAAZE010000016.1"/>
</dbReference>
<protein>
    <submittedName>
        <fullName evidence="3">Helix-turn-helix domain-containing protein</fullName>
    </submittedName>
</protein>
<dbReference type="Pfam" id="PF13413">
    <property type="entry name" value="HTH_25"/>
    <property type="match status" value="1"/>
</dbReference>
<dbReference type="EMBL" id="BAAAZE010000016">
    <property type="protein sequence ID" value="GAA4034457.1"/>
    <property type="molecule type" value="Genomic_DNA"/>
</dbReference>
<evidence type="ECO:0000256" key="1">
    <source>
        <dbReference type="SAM" id="Phobius"/>
    </source>
</evidence>
<dbReference type="PANTHER" id="PTHR34475:SF1">
    <property type="entry name" value="CYTOSKELETON PROTEIN RODZ"/>
    <property type="match status" value="1"/>
</dbReference>
<accession>A0ABP7U1T5</accession>
<keyword evidence="1" id="KW-1133">Transmembrane helix</keyword>
<dbReference type="Gene3D" id="1.10.260.40">
    <property type="entry name" value="lambda repressor-like DNA-binding domains"/>
    <property type="match status" value="1"/>
</dbReference>
<dbReference type="InterPro" id="IPR050400">
    <property type="entry name" value="Bact_Cytoskel_RodZ"/>
</dbReference>
<dbReference type="InterPro" id="IPR025194">
    <property type="entry name" value="RodZ-like_C"/>
</dbReference>
<feature type="transmembrane region" description="Helical" evidence="1">
    <location>
        <begin position="137"/>
        <end position="159"/>
    </location>
</feature>
<evidence type="ECO:0000259" key="2">
    <source>
        <dbReference type="Pfam" id="PF13464"/>
    </source>
</evidence>
<proteinExistence type="predicted"/>
<dbReference type="PANTHER" id="PTHR34475">
    <property type="match status" value="1"/>
</dbReference>
<evidence type="ECO:0000313" key="3">
    <source>
        <dbReference type="EMBL" id="GAA4034457.1"/>
    </source>
</evidence>
<name>A0ABP7U1T5_9BURK</name>
<organism evidence="3 4">
    <name type="scientific">Actimicrobium antarcticum</name>
    <dbReference type="NCBI Taxonomy" id="1051899"/>
    <lineage>
        <taxon>Bacteria</taxon>
        <taxon>Pseudomonadati</taxon>
        <taxon>Pseudomonadota</taxon>
        <taxon>Betaproteobacteria</taxon>
        <taxon>Burkholderiales</taxon>
        <taxon>Oxalobacteraceae</taxon>
        <taxon>Actimicrobium</taxon>
    </lineage>
</organism>
<comment type="caution">
    <text evidence="3">The sequence shown here is derived from an EMBL/GenBank/DDBJ whole genome shotgun (WGS) entry which is preliminary data.</text>
</comment>
<dbReference type="Proteomes" id="UP001501353">
    <property type="component" value="Unassembled WGS sequence"/>
</dbReference>
<dbReference type="InterPro" id="IPR010982">
    <property type="entry name" value="Lambda_DNA-bd_dom_sf"/>
</dbReference>
<dbReference type="SUPFAM" id="SSF47413">
    <property type="entry name" value="lambda repressor-like DNA-binding domains"/>
    <property type="match status" value="1"/>
</dbReference>
<keyword evidence="1" id="KW-0472">Membrane</keyword>